<gene>
    <name evidence="1" type="ORF">B4119_3401</name>
</gene>
<evidence type="ECO:0000313" key="1">
    <source>
        <dbReference type="EMBL" id="KYD07650.1"/>
    </source>
</evidence>
<dbReference type="AlphaFoldDB" id="A0A150L5U6"/>
<accession>A0A150L5U6</accession>
<name>A0A150L5U6_9BACL</name>
<dbReference type="EMBL" id="LQYS01000114">
    <property type="protein sequence ID" value="KYD07650.1"/>
    <property type="molecule type" value="Genomic_DNA"/>
</dbReference>
<sequence>MNKEKAKGRTFEGRVLNVLKKHLILCREKSDRKTADF</sequence>
<protein>
    <submittedName>
        <fullName evidence="1">Uncharacterized protein</fullName>
    </submittedName>
</protein>
<reference evidence="1 2" key="1">
    <citation type="submission" date="2016-01" db="EMBL/GenBank/DDBJ databases">
        <title>Draft Genome Sequences of Seven Thermophilic Sporeformers Isolated from Foods.</title>
        <authorList>
            <person name="Berendsen E.M."/>
            <person name="Wells-Bennik M.H."/>
            <person name="Krawcyk A.O."/>
            <person name="De Jong A."/>
            <person name="Holsappel S."/>
            <person name="Eijlander R.T."/>
            <person name="Kuipers O.P."/>
        </authorList>
    </citation>
    <scope>NUCLEOTIDE SEQUENCE [LARGE SCALE GENOMIC DNA]</scope>
    <source>
        <strain evidence="1 2">B4119</strain>
    </source>
</reference>
<dbReference type="Proteomes" id="UP000075455">
    <property type="component" value="Unassembled WGS sequence"/>
</dbReference>
<proteinExistence type="predicted"/>
<organism evidence="1 2">
    <name type="scientific">Saccharococcus caldoxylosilyticus</name>
    <dbReference type="NCBI Taxonomy" id="81408"/>
    <lineage>
        <taxon>Bacteria</taxon>
        <taxon>Bacillati</taxon>
        <taxon>Bacillota</taxon>
        <taxon>Bacilli</taxon>
        <taxon>Bacillales</taxon>
        <taxon>Anoxybacillaceae</taxon>
        <taxon>Saccharococcus</taxon>
    </lineage>
</organism>
<dbReference type="STRING" id="81408.B4119_3401"/>
<comment type="caution">
    <text evidence="1">The sequence shown here is derived from an EMBL/GenBank/DDBJ whole genome shotgun (WGS) entry which is preliminary data.</text>
</comment>
<evidence type="ECO:0000313" key="2">
    <source>
        <dbReference type="Proteomes" id="UP000075455"/>
    </source>
</evidence>